<organism evidence="9 10">
    <name type="scientific">Tetracentron sinense</name>
    <name type="common">Spur-leaf</name>
    <dbReference type="NCBI Taxonomy" id="13715"/>
    <lineage>
        <taxon>Eukaryota</taxon>
        <taxon>Viridiplantae</taxon>
        <taxon>Streptophyta</taxon>
        <taxon>Embryophyta</taxon>
        <taxon>Tracheophyta</taxon>
        <taxon>Spermatophyta</taxon>
        <taxon>Magnoliopsida</taxon>
        <taxon>Trochodendrales</taxon>
        <taxon>Trochodendraceae</taxon>
        <taxon>Tetracentron</taxon>
    </lineage>
</organism>
<dbReference type="GO" id="GO:0005634">
    <property type="term" value="C:nucleus"/>
    <property type="evidence" value="ECO:0007669"/>
    <property type="project" value="UniProtKB-SubCell"/>
</dbReference>
<feature type="domain" description="C2H2-type" evidence="8">
    <location>
        <begin position="100"/>
        <end position="127"/>
    </location>
</feature>
<dbReference type="GO" id="GO:0008270">
    <property type="term" value="F:zinc ion binding"/>
    <property type="evidence" value="ECO:0007669"/>
    <property type="project" value="UniProtKB-KW"/>
</dbReference>
<dbReference type="PANTHER" id="PTHR47287:SF15">
    <property type="entry name" value="ZINC FINGER PROTEIN 3-LIKE"/>
    <property type="match status" value="1"/>
</dbReference>
<dbReference type="InterPro" id="IPR036236">
    <property type="entry name" value="Znf_C2H2_sf"/>
</dbReference>
<dbReference type="FunFam" id="3.30.160.60:FF:001366">
    <property type="entry name" value="Zinc finger protein 2"/>
    <property type="match status" value="1"/>
</dbReference>
<name>A0A834Z4Y2_TETSI</name>
<dbReference type="Proteomes" id="UP000655225">
    <property type="component" value="Unassembled WGS sequence"/>
</dbReference>
<evidence type="ECO:0000259" key="8">
    <source>
        <dbReference type="PROSITE" id="PS50157"/>
    </source>
</evidence>
<evidence type="ECO:0000256" key="3">
    <source>
        <dbReference type="ARBA" id="ARBA00022771"/>
    </source>
</evidence>
<dbReference type="AlphaFoldDB" id="A0A834Z4Y2"/>
<comment type="caution">
    <text evidence="9">The sequence shown here is derived from an EMBL/GenBank/DDBJ whole genome shotgun (WGS) entry which is preliminary data.</text>
</comment>
<evidence type="ECO:0000256" key="2">
    <source>
        <dbReference type="ARBA" id="ARBA00022723"/>
    </source>
</evidence>
<accession>A0A834Z4Y2</accession>
<protein>
    <recommendedName>
        <fullName evidence="8">C2H2-type domain-containing protein</fullName>
    </recommendedName>
</protein>
<dbReference type="Gene3D" id="3.30.160.60">
    <property type="entry name" value="Classic Zinc Finger"/>
    <property type="match status" value="1"/>
</dbReference>
<feature type="compositionally biased region" description="Basic and acidic residues" evidence="7">
    <location>
        <begin position="1"/>
        <end position="10"/>
    </location>
</feature>
<evidence type="ECO:0000313" key="10">
    <source>
        <dbReference type="Proteomes" id="UP000655225"/>
    </source>
</evidence>
<feature type="compositionally biased region" description="Basic and acidic residues" evidence="7">
    <location>
        <begin position="29"/>
        <end position="50"/>
    </location>
</feature>
<dbReference type="EMBL" id="JABCRI010000009">
    <property type="protein sequence ID" value="KAF8400550.1"/>
    <property type="molecule type" value="Genomic_DNA"/>
</dbReference>
<comment type="subcellular location">
    <subcellularLocation>
        <location evidence="1">Nucleus</location>
    </subcellularLocation>
</comment>
<evidence type="ECO:0000256" key="5">
    <source>
        <dbReference type="ARBA" id="ARBA00023242"/>
    </source>
</evidence>
<gene>
    <name evidence="9" type="ORF">HHK36_013849</name>
</gene>
<keyword evidence="5" id="KW-0539">Nucleus</keyword>
<keyword evidence="10" id="KW-1185">Reference proteome</keyword>
<keyword evidence="2" id="KW-0479">Metal-binding</keyword>
<evidence type="ECO:0000256" key="7">
    <source>
        <dbReference type="SAM" id="MobiDB-lite"/>
    </source>
</evidence>
<dbReference type="PANTHER" id="PTHR47287">
    <property type="entry name" value="C2H2 AND C2HC ZINC FINGERS SUPERFAMILY PROTEIN"/>
    <property type="match status" value="1"/>
</dbReference>
<dbReference type="OrthoDB" id="1933825at2759"/>
<dbReference type="InterPro" id="IPR044246">
    <property type="entry name" value="ZFP3-like"/>
</dbReference>
<dbReference type="PROSITE" id="PS00028">
    <property type="entry name" value="ZINC_FINGER_C2H2_1"/>
    <property type="match status" value="1"/>
</dbReference>
<sequence>MELPRKERSLSETSSIISVPETPPCLDISEEKQSEEEQHEEDHQQEESTHPDLLLDLSLSNKDSNHGLNPELNLIDCLNLGSSQTSLETPQAIETEPRVFSCNYCQRKFYSSQALGGHQNAHKRERTLAKRGQRMGAAAAAFGHSHSHNHRYSSMASLPLHGALSRSLGIQVHSMINKPSYQPSSTGSGHLYGHQGWSRPLMDQQPAIGRLAVENYYEGVAVGQSSRGGIARFNAVRMLGAPVDERIGGYWSAGSVCLKNNQEELQMLDLSLKL</sequence>
<dbReference type="OMA" id="QAHSMIN"/>
<dbReference type="PROSITE" id="PS50157">
    <property type="entry name" value="ZINC_FINGER_C2H2_2"/>
    <property type="match status" value="1"/>
</dbReference>
<evidence type="ECO:0000256" key="1">
    <source>
        <dbReference type="ARBA" id="ARBA00004123"/>
    </source>
</evidence>
<evidence type="ECO:0000313" key="9">
    <source>
        <dbReference type="EMBL" id="KAF8400550.1"/>
    </source>
</evidence>
<keyword evidence="4" id="KW-0862">Zinc</keyword>
<dbReference type="InterPro" id="IPR013087">
    <property type="entry name" value="Znf_C2H2_type"/>
</dbReference>
<dbReference type="SUPFAM" id="SSF57667">
    <property type="entry name" value="beta-beta-alpha zinc fingers"/>
    <property type="match status" value="1"/>
</dbReference>
<feature type="region of interest" description="Disordered" evidence="7">
    <location>
        <begin position="1"/>
        <end position="50"/>
    </location>
</feature>
<keyword evidence="3 6" id="KW-0863">Zinc-finger</keyword>
<reference evidence="9 10" key="1">
    <citation type="submission" date="2020-04" db="EMBL/GenBank/DDBJ databases">
        <title>Plant Genome Project.</title>
        <authorList>
            <person name="Zhang R.-G."/>
        </authorList>
    </citation>
    <scope>NUCLEOTIDE SEQUENCE [LARGE SCALE GENOMIC DNA]</scope>
    <source>
        <strain evidence="9">YNK0</strain>
        <tissue evidence="9">Leaf</tissue>
    </source>
</reference>
<evidence type="ECO:0000256" key="6">
    <source>
        <dbReference type="PROSITE-ProRule" id="PRU00042"/>
    </source>
</evidence>
<evidence type="ECO:0000256" key="4">
    <source>
        <dbReference type="ARBA" id="ARBA00022833"/>
    </source>
</evidence>
<dbReference type="GO" id="GO:0009788">
    <property type="term" value="P:negative regulation of abscisic acid-activated signaling pathway"/>
    <property type="evidence" value="ECO:0007669"/>
    <property type="project" value="InterPro"/>
</dbReference>
<proteinExistence type="predicted"/>